<dbReference type="EMBL" id="LR130778">
    <property type="protein sequence ID" value="VDN46274.1"/>
    <property type="molecule type" value="Genomic_DNA"/>
</dbReference>
<dbReference type="KEGG" id="cbar:PATL70BA_0421"/>
<dbReference type="Proteomes" id="UP000279029">
    <property type="component" value="Chromosome"/>
</dbReference>
<gene>
    <name evidence="1" type="ORF">PATL70BA_0421</name>
</gene>
<keyword evidence="2" id="KW-1185">Reference proteome</keyword>
<protein>
    <submittedName>
        <fullName evidence="1">Uncharacterized protein</fullName>
    </submittedName>
</protein>
<name>A0A3P7NSV3_9FIRM</name>
<organism evidence="1 2">
    <name type="scientific">Petrocella atlantisensis</name>
    <dbReference type="NCBI Taxonomy" id="2173034"/>
    <lineage>
        <taxon>Bacteria</taxon>
        <taxon>Bacillati</taxon>
        <taxon>Bacillota</taxon>
        <taxon>Clostridia</taxon>
        <taxon>Lachnospirales</taxon>
        <taxon>Vallitaleaceae</taxon>
        <taxon>Petrocella</taxon>
    </lineage>
</organism>
<evidence type="ECO:0000313" key="1">
    <source>
        <dbReference type="EMBL" id="VDN46274.1"/>
    </source>
</evidence>
<sequence>MVDGSLLSSLPISANESPSLRDTSIWALSSRVRCAFFAMVISPWILRHPDSVAKPLVYHAGVFATVNSGSNFATVNSSFWLNELEFNFSIQHYEKWLKSG</sequence>
<reference evidence="1 2" key="1">
    <citation type="submission" date="2018-09" db="EMBL/GenBank/DDBJ databases">
        <authorList>
            <person name="Postec A."/>
        </authorList>
    </citation>
    <scope>NUCLEOTIDE SEQUENCE [LARGE SCALE GENOMIC DNA]</scope>
    <source>
        <strain evidence="1">70B-A</strain>
    </source>
</reference>
<dbReference type="AlphaFoldDB" id="A0A3P7NSV3"/>
<evidence type="ECO:0000313" key="2">
    <source>
        <dbReference type="Proteomes" id="UP000279029"/>
    </source>
</evidence>
<accession>A0A3P7NSV3</accession>
<proteinExistence type="predicted"/>